<dbReference type="PANTHER" id="PTHR23077:SF27">
    <property type="entry name" value="ATPASE FAMILY GENE 2 PROTEIN HOMOLOG A"/>
    <property type="match status" value="1"/>
</dbReference>
<dbReference type="GO" id="GO:0005524">
    <property type="term" value="F:ATP binding"/>
    <property type="evidence" value="ECO:0007669"/>
    <property type="project" value="UniProtKB-KW"/>
</dbReference>
<dbReference type="CDD" id="cd19511">
    <property type="entry name" value="RecA-like_CDC48_r2-like"/>
    <property type="match status" value="1"/>
</dbReference>
<dbReference type="Proteomes" id="UP000215335">
    <property type="component" value="Unassembled WGS sequence"/>
</dbReference>
<dbReference type="InterPro" id="IPR003959">
    <property type="entry name" value="ATPase_AAA_core"/>
</dbReference>
<dbReference type="SUPFAM" id="SSF52540">
    <property type="entry name" value="P-loop containing nucleoside triphosphate hydrolases"/>
    <property type="match status" value="2"/>
</dbReference>
<dbReference type="PROSITE" id="PS00674">
    <property type="entry name" value="AAA"/>
    <property type="match status" value="1"/>
</dbReference>
<keyword evidence="3" id="KW-0067">ATP-binding</keyword>
<dbReference type="STRING" id="543379.A0A232F794"/>
<protein>
    <recommendedName>
        <fullName evidence="4">AAA+ ATPase domain-containing protein</fullName>
    </recommendedName>
</protein>
<dbReference type="Pfam" id="PF00004">
    <property type="entry name" value="AAA"/>
    <property type="match status" value="2"/>
</dbReference>
<keyword evidence="2" id="KW-0547">Nucleotide-binding</keyword>
<dbReference type="SMART" id="SM00382">
    <property type="entry name" value="AAA"/>
    <property type="match status" value="2"/>
</dbReference>
<dbReference type="EMBL" id="NNAY01000747">
    <property type="protein sequence ID" value="OXU26711.1"/>
    <property type="molecule type" value="Genomic_DNA"/>
</dbReference>
<dbReference type="InterPro" id="IPR003593">
    <property type="entry name" value="AAA+_ATPase"/>
</dbReference>
<dbReference type="FunFam" id="1.10.8.60:FF:000069">
    <property type="entry name" value="spermatogenesis-associated protein 5 isoform X1"/>
    <property type="match status" value="1"/>
</dbReference>
<dbReference type="InterPro" id="IPR003960">
    <property type="entry name" value="ATPase_AAA_CS"/>
</dbReference>
<dbReference type="InterPro" id="IPR027417">
    <property type="entry name" value="P-loop_NTPase"/>
</dbReference>
<dbReference type="PANTHER" id="PTHR23077">
    <property type="entry name" value="AAA-FAMILY ATPASE"/>
    <property type="match status" value="1"/>
</dbReference>
<evidence type="ECO:0000256" key="3">
    <source>
        <dbReference type="ARBA" id="ARBA00022840"/>
    </source>
</evidence>
<evidence type="ECO:0000313" key="6">
    <source>
        <dbReference type="Proteomes" id="UP000215335"/>
    </source>
</evidence>
<accession>A0A232F794</accession>
<gene>
    <name evidence="5" type="ORF">TSAR_000122</name>
</gene>
<comment type="caution">
    <text evidence="5">The sequence shown here is derived from an EMBL/GenBank/DDBJ whole genome shotgun (WGS) entry which is preliminary data.</text>
</comment>
<dbReference type="Pfam" id="PF17862">
    <property type="entry name" value="AAA_lid_3"/>
    <property type="match status" value="2"/>
</dbReference>
<dbReference type="InterPro" id="IPR041569">
    <property type="entry name" value="AAA_lid_3"/>
</dbReference>
<dbReference type="GO" id="GO:0005737">
    <property type="term" value="C:cytoplasm"/>
    <property type="evidence" value="ECO:0007669"/>
    <property type="project" value="TreeGrafter"/>
</dbReference>
<proteinExistence type="predicted"/>
<dbReference type="AlphaFoldDB" id="A0A232F794"/>
<evidence type="ECO:0000259" key="4">
    <source>
        <dbReference type="SMART" id="SM00382"/>
    </source>
</evidence>
<reference evidence="5 6" key="1">
    <citation type="journal article" date="2017" name="Curr. Biol.">
        <title>The Evolution of Venom by Co-option of Single-Copy Genes.</title>
        <authorList>
            <person name="Martinson E.O."/>
            <person name="Mrinalini"/>
            <person name="Kelkar Y.D."/>
            <person name="Chang C.H."/>
            <person name="Werren J.H."/>
        </authorList>
    </citation>
    <scope>NUCLEOTIDE SEQUENCE [LARGE SCALE GENOMIC DNA]</scope>
    <source>
        <strain evidence="5 6">Alberta</strain>
        <tissue evidence="5">Whole body</tissue>
    </source>
</reference>
<name>A0A232F794_9HYME</name>
<dbReference type="GO" id="GO:0016887">
    <property type="term" value="F:ATP hydrolysis activity"/>
    <property type="evidence" value="ECO:0007669"/>
    <property type="project" value="InterPro"/>
</dbReference>
<evidence type="ECO:0000256" key="2">
    <source>
        <dbReference type="ARBA" id="ARBA00022741"/>
    </source>
</evidence>
<dbReference type="FunFam" id="3.40.50.300:FF:000661">
    <property type="entry name" value="calmodulin-interacting protein 111 isoform X1"/>
    <property type="match status" value="1"/>
</dbReference>
<feature type="domain" description="AAA+ ATPase" evidence="4">
    <location>
        <begin position="617"/>
        <end position="757"/>
    </location>
</feature>
<keyword evidence="6" id="KW-1185">Reference proteome</keyword>
<dbReference type="Gene3D" id="3.40.50.300">
    <property type="entry name" value="P-loop containing nucleotide triphosphate hydrolases"/>
    <property type="match status" value="2"/>
</dbReference>
<dbReference type="Gene3D" id="1.10.8.60">
    <property type="match status" value="2"/>
</dbReference>
<evidence type="ECO:0000313" key="5">
    <source>
        <dbReference type="EMBL" id="OXU26711.1"/>
    </source>
</evidence>
<organism evidence="5 6">
    <name type="scientific">Trichomalopsis sarcophagae</name>
    <dbReference type="NCBI Taxonomy" id="543379"/>
    <lineage>
        <taxon>Eukaryota</taxon>
        <taxon>Metazoa</taxon>
        <taxon>Ecdysozoa</taxon>
        <taxon>Arthropoda</taxon>
        <taxon>Hexapoda</taxon>
        <taxon>Insecta</taxon>
        <taxon>Pterygota</taxon>
        <taxon>Neoptera</taxon>
        <taxon>Endopterygota</taxon>
        <taxon>Hymenoptera</taxon>
        <taxon>Apocrita</taxon>
        <taxon>Proctotrupomorpha</taxon>
        <taxon>Chalcidoidea</taxon>
        <taxon>Pteromalidae</taxon>
        <taxon>Pteromalinae</taxon>
        <taxon>Trichomalopsis</taxon>
    </lineage>
</organism>
<sequence length="850" mass="95390">MHSWSIFLGKGIRRGFGNTIDNSNVLHMQCRQFYTLSKLGVRIRAVTVNKRNKHVRKVPYKLRIVLRMSSKARKSLCPWVTCDKCQATLAQKDTTVHEQNCPPKEPWNHGFIQYKTLHSTIDVYKSELPEHLSVQEANNMVFMSESALQLCEIAIRDPVLIKSKDNLVVKSAWPTNDKSLTTVLLTKSAIELDKLEGSVRIEKFQSSPCMAHEIIIEPVGKNRIETLTTDLNVLIKNYNHERIFSIGNRISIPYYGKKIIYKITDAKTNENLVDKFSKISISDGTAPTSSPFVALYSTKWTVAENSEDRGESKKQRKHRLECVGGYTNLIEDLKDALNSGLGKYDNVEEFDMSKGILLYGHSGVGKTMISEALLSEIEAHVVNINALVGCNKNLKETELLLKNLFNEALENAPSVIFIDNIDYLCPKKTSSMTEKQVLTTLVTLIDSLRDSNKNVMVLALTAKPDAVDSSLRRPGRIDQEFEIPVPTRQTRKDILLKVIEKMPHSLSDEDIEQIAYETHGFVAADIRGLCSQASRNAKRKSRAGSICDSNKVLVTRKDFNHALAVVNPSAMKELLVDVPNVKWSDIGGQKDLKLKLTQSFEWPLKHPEIFPKLGITPPKGVLMFGPPGCSKTMIAKALATESKLNFLNIKGPELFSKWVGESEKAVRELFRKAKQVAPSIIFIDEIDALGVERSNSNNSGGNSVQDRVLTQLLTELDGVTSLGDVTLVAATNRPDRIDRALLRPGRFDRLIYVPLPDDDTRMEIFNIKTRKMPLSKDVNLNDLVELTEGYSGAEIQAVCNEAGMRALEEDFNATQITTEHFRIALSIVKPRDHSDLIKIYNNFLAKNSRE</sequence>
<dbReference type="InterPro" id="IPR050168">
    <property type="entry name" value="AAA_ATPase_domain"/>
</dbReference>
<feature type="domain" description="AAA+ ATPase" evidence="4">
    <location>
        <begin position="352"/>
        <end position="487"/>
    </location>
</feature>
<evidence type="ECO:0000256" key="1">
    <source>
        <dbReference type="ARBA" id="ARBA00022737"/>
    </source>
</evidence>
<dbReference type="OrthoDB" id="27435at2759"/>
<keyword evidence="1" id="KW-0677">Repeat</keyword>